<gene>
    <name evidence="2" type="ORF">HKN21_00275</name>
</gene>
<protein>
    <recommendedName>
        <fullName evidence="4">Lipoprotein</fullName>
    </recommendedName>
</protein>
<accession>A0A7Y2E8C0</accession>
<evidence type="ECO:0000313" key="3">
    <source>
        <dbReference type="Proteomes" id="UP000547674"/>
    </source>
</evidence>
<reference evidence="2 3" key="1">
    <citation type="submission" date="2020-03" db="EMBL/GenBank/DDBJ databases">
        <title>Metabolic flexibility allows generalist bacteria to become dominant in a frequently disturbed ecosystem.</title>
        <authorList>
            <person name="Chen Y.-J."/>
            <person name="Leung P.M."/>
            <person name="Bay S.K."/>
            <person name="Hugenholtz P."/>
            <person name="Kessler A.J."/>
            <person name="Shelley G."/>
            <person name="Waite D.W."/>
            <person name="Cook P.L."/>
            <person name="Greening C."/>
        </authorList>
    </citation>
    <scope>NUCLEOTIDE SEQUENCE [LARGE SCALE GENOMIC DNA]</scope>
    <source>
        <strain evidence="2">SS_bin_28</strain>
    </source>
</reference>
<organism evidence="2 3">
    <name type="scientific">Eiseniibacteriota bacterium</name>
    <dbReference type="NCBI Taxonomy" id="2212470"/>
    <lineage>
        <taxon>Bacteria</taxon>
        <taxon>Candidatus Eiseniibacteriota</taxon>
    </lineage>
</organism>
<name>A0A7Y2E8C0_UNCEI</name>
<dbReference type="EMBL" id="JABDJR010000004">
    <property type="protein sequence ID" value="NNF05169.1"/>
    <property type="molecule type" value="Genomic_DNA"/>
</dbReference>
<feature type="signal peptide" evidence="1">
    <location>
        <begin position="1"/>
        <end position="21"/>
    </location>
</feature>
<sequence length="133" mass="14075">MKRAIRASLLILGLMVWGCSSDPNEPDTKLSGSWGGPGASVIATDNKATLRFSCASGSVDGLITIDGEGAFEVEGTFVREAGPEPYASFPVTFRGQVSGGQMYLEVWLLDVDLSGGSYELELDKPPTNLGLCR</sequence>
<evidence type="ECO:0000313" key="2">
    <source>
        <dbReference type="EMBL" id="NNF05169.1"/>
    </source>
</evidence>
<evidence type="ECO:0008006" key="4">
    <source>
        <dbReference type="Google" id="ProtNLM"/>
    </source>
</evidence>
<feature type="chain" id="PRO_5031572053" description="Lipoprotein" evidence="1">
    <location>
        <begin position="22"/>
        <end position="133"/>
    </location>
</feature>
<comment type="caution">
    <text evidence="2">The sequence shown here is derived from an EMBL/GenBank/DDBJ whole genome shotgun (WGS) entry which is preliminary data.</text>
</comment>
<keyword evidence="1" id="KW-0732">Signal</keyword>
<dbReference type="Proteomes" id="UP000547674">
    <property type="component" value="Unassembled WGS sequence"/>
</dbReference>
<evidence type="ECO:0000256" key="1">
    <source>
        <dbReference type="SAM" id="SignalP"/>
    </source>
</evidence>
<proteinExistence type="predicted"/>
<dbReference type="AlphaFoldDB" id="A0A7Y2E8C0"/>